<keyword evidence="7 9" id="KW-0456">Lyase</keyword>
<keyword evidence="11" id="KW-1185">Reference proteome</keyword>
<keyword evidence="3 9" id="KW-0963">Cytoplasm</keyword>
<dbReference type="NCBIfam" id="TIGR01750">
    <property type="entry name" value="fabZ"/>
    <property type="match status" value="1"/>
</dbReference>
<evidence type="ECO:0000256" key="4">
    <source>
        <dbReference type="ARBA" id="ARBA00022516"/>
    </source>
</evidence>
<dbReference type="NCBIfam" id="NF000582">
    <property type="entry name" value="PRK00006.1"/>
    <property type="match status" value="1"/>
</dbReference>
<evidence type="ECO:0000256" key="2">
    <source>
        <dbReference type="ARBA" id="ARBA00009174"/>
    </source>
</evidence>
<comment type="caution">
    <text evidence="10">The sequence shown here is derived from an EMBL/GenBank/DDBJ whole genome shotgun (WGS) entry which is preliminary data.</text>
</comment>
<dbReference type="SUPFAM" id="SSF54637">
    <property type="entry name" value="Thioesterase/thiol ester dehydrase-isomerase"/>
    <property type="match status" value="1"/>
</dbReference>
<dbReference type="AlphaFoldDB" id="A0AA90NMD9"/>
<proteinExistence type="inferred from homology"/>
<reference evidence="10 11" key="1">
    <citation type="journal article" date="2023" name="bioRxiv">
        <title>An intranuclear bacterial parasite of deep-sea mussels expresses apoptosis inhibitors acquired from its host.</title>
        <authorList>
            <person name="Gonzalez Porras M.A."/>
            <person name="Assie A."/>
            <person name="Tietjen M."/>
            <person name="Violette M."/>
            <person name="Kleiner M."/>
            <person name="Gruber-Vodicka H."/>
            <person name="Dubilier N."/>
            <person name="Leisch N."/>
        </authorList>
    </citation>
    <scope>NUCLEOTIDE SEQUENCE [LARGE SCALE GENOMIC DNA]</scope>
    <source>
        <strain evidence="10">IAP13</strain>
    </source>
</reference>
<dbReference type="InterPro" id="IPR029069">
    <property type="entry name" value="HotDog_dom_sf"/>
</dbReference>
<sequence>MIKIEGIKKILAHRYPFLLVDRVTVVDLANNVIECVKNVSANEPFFCGHFPGHAIMPGVLIVDAMAQSAGILGYHMAGLDSEEDHIYYFAGADGVRFKHPVVPGDQIILKAKYLKRKRNIWVFSCEAFVEEKIVCCARITCARTELKI</sequence>
<evidence type="ECO:0000256" key="7">
    <source>
        <dbReference type="ARBA" id="ARBA00023239"/>
    </source>
</evidence>
<dbReference type="InterPro" id="IPR013114">
    <property type="entry name" value="FabA_FabZ"/>
</dbReference>
<dbReference type="GO" id="GO:0006633">
    <property type="term" value="P:fatty acid biosynthetic process"/>
    <property type="evidence" value="ECO:0007669"/>
    <property type="project" value="UniProtKB-UniRule"/>
</dbReference>
<name>A0AA90NMD9_9GAMM</name>
<keyword evidence="6 9" id="KW-0443">Lipid metabolism</keyword>
<dbReference type="GO" id="GO:0005737">
    <property type="term" value="C:cytoplasm"/>
    <property type="evidence" value="ECO:0007669"/>
    <property type="project" value="UniProtKB-SubCell"/>
</dbReference>
<evidence type="ECO:0000256" key="5">
    <source>
        <dbReference type="ARBA" id="ARBA00022556"/>
    </source>
</evidence>
<evidence type="ECO:0000256" key="1">
    <source>
        <dbReference type="ARBA" id="ARBA00004496"/>
    </source>
</evidence>
<dbReference type="Pfam" id="PF07977">
    <property type="entry name" value="FabA"/>
    <property type="match status" value="1"/>
</dbReference>
<dbReference type="GO" id="GO:0009245">
    <property type="term" value="P:lipid A biosynthetic process"/>
    <property type="evidence" value="ECO:0007669"/>
    <property type="project" value="UniProtKB-UniRule"/>
</dbReference>
<dbReference type="EMBL" id="JASXSV010000021">
    <property type="protein sequence ID" value="MDP0589809.1"/>
    <property type="molecule type" value="Genomic_DNA"/>
</dbReference>
<evidence type="ECO:0000256" key="9">
    <source>
        <dbReference type="HAMAP-Rule" id="MF_00406"/>
    </source>
</evidence>
<evidence type="ECO:0000313" key="10">
    <source>
        <dbReference type="EMBL" id="MDP0589809.1"/>
    </source>
</evidence>
<dbReference type="PANTHER" id="PTHR30272:SF1">
    <property type="entry name" value="3-HYDROXYACYL-[ACYL-CARRIER-PROTEIN] DEHYDRATASE"/>
    <property type="match status" value="1"/>
</dbReference>
<dbReference type="GO" id="GO:0016020">
    <property type="term" value="C:membrane"/>
    <property type="evidence" value="ECO:0007669"/>
    <property type="project" value="GOC"/>
</dbReference>
<dbReference type="CDD" id="cd01288">
    <property type="entry name" value="FabZ"/>
    <property type="match status" value="1"/>
</dbReference>
<keyword evidence="5 9" id="KW-0441">Lipid A biosynthesis</keyword>
<feature type="active site" evidence="9">
    <location>
        <position position="49"/>
    </location>
</feature>
<dbReference type="PANTHER" id="PTHR30272">
    <property type="entry name" value="3-HYDROXYACYL-[ACYL-CARRIER-PROTEIN] DEHYDRATASE"/>
    <property type="match status" value="1"/>
</dbReference>
<evidence type="ECO:0000256" key="8">
    <source>
        <dbReference type="ARBA" id="ARBA00025049"/>
    </source>
</evidence>
<gene>
    <name evidence="9 10" type="primary">fabZ</name>
    <name evidence="10" type="ORF">QS748_11710</name>
</gene>
<comment type="catalytic activity">
    <reaction evidence="9">
        <text>a (3R)-hydroxyacyl-[ACP] = a (2E)-enoyl-[ACP] + H2O</text>
        <dbReference type="Rhea" id="RHEA:13097"/>
        <dbReference type="Rhea" id="RHEA-COMP:9925"/>
        <dbReference type="Rhea" id="RHEA-COMP:9945"/>
        <dbReference type="ChEBI" id="CHEBI:15377"/>
        <dbReference type="ChEBI" id="CHEBI:78784"/>
        <dbReference type="ChEBI" id="CHEBI:78827"/>
        <dbReference type="EC" id="4.2.1.59"/>
    </reaction>
</comment>
<evidence type="ECO:0000256" key="3">
    <source>
        <dbReference type="ARBA" id="ARBA00022490"/>
    </source>
</evidence>
<accession>A0AA90NMD9</accession>
<comment type="subcellular location">
    <subcellularLocation>
        <location evidence="1 9">Cytoplasm</location>
    </subcellularLocation>
</comment>
<dbReference type="InterPro" id="IPR010084">
    <property type="entry name" value="FabZ"/>
</dbReference>
<evidence type="ECO:0000313" key="11">
    <source>
        <dbReference type="Proteomes" id="UP001178148"/>
    </source>
</evidence>
<organism evidence="10 11">
    <name type="scientific">Candidatus Endonucleibacter bathymodioli</name>
    <dbReference type="NCBI Taxonomy" id="539814"/>
    <lineage>
        <taxon>Bacteria</taxon>
        <taxon>Pseudomonadati</taxon>
        <taxon>Pseudomonadota</taxon>
        <taxon>Gammaproteobacteria</taxon>
        <taxon>Oceanospirillales</taxon>
        <taxon>Endozoicomonadaceae</taxon>
        <taxon>Candidatus Endonucleibacter</taxon>
    </lineage>
</organism>
<dbReference type="FunFam" id="3.10.129.10:FF:000001">
    <property type="entry name" value="3-hydroxyacyl-[acyl-carrier-protein] dehydratase FabZ"/>
    <property type="match status" value="1"/>
</dbReference>
<comment type="similarity">
    <text evidence="2 9">Belongs to the thioester dehydratase family. FabZ subfamily.</text>
</comment>
<keyword evidence="4 9" id="KW-0444">Lipid biosynthesis</keyword>
<dbReference type="EC" id="4.2.1.59" evidence="9"/>
<dbReference type="HAMAP" id="MF_00406">
    <property type="entry name" value="FabZ"/>
    <property type="match status" value="1"/>
</dbReference>
<protein>
    <recommendedName>
        <fullName evidence="9">3-hydroxyacyl-[acyl-carrier-protein] dehydratase FabZ</fullName>
        <ecNumber evidence="9">4.2.1.59</ecNumber>
    </recommendedName>
    <alternativeName>
        <fullName evidence="9">(3R)-hydroxymyristoyl-[acyl-carrier-protein] dehydratase</fullName>
        <shortName evidence="9">(3R)-hydroxymyristoyl-ACP dehydrase</shortName>
    </alternativeName>
    <alternativeName>
        <fullName evidence="9">Beta-hydroxyacyl-ACP dehydratase</fullName>
    </alternativeName>
</protein>
<evidence type="ECO:0000256" key="6">
    <source>
        <dbReference type="ARBA" id="ARBA00023098"/>
    </source>
</evidence>
<dbReference type="Proteomes" id="UP001178148">
    <property type="component" value="Unassembled WGS sequence"/>
</dbReference>
<dbReference type="Gene3D" id="3.10.129.10">
    <property type="entry name" value="Hotdog Thioesterase"/>
    <property type="match status" value="1"/>
</dbReference>
<dbReference type="GO" id="GO:0019171">
    <property type="term" value="F:(3R)-hydroxyacyl-[acyl-carrier-protein] dehydratase activity"/>
    <property type="evidence" value="ECO:0007669"/>
    <property type="project" value="UniProtKB-EC"/>
</dbReference>
<comment type="function">
    <text evidence="8 9">Involved in unsaturated fatty acids biosynthesis. Catalyzes the dehydration of short chain beta-hydroxyacyl-ACPs and long chain saturated and unsaturated beta-hydroxyacyl-ACPs.</text>
</comment>